<dbReference type="Proteomes" id="UP001187682">
    <property type="component" value="Unassembled WGS sequence"/>
</dbReference>
<dbReference type="Gene3D" id="3.30.10.10">
    <property type="entry name" value="Trypsin Inhibitor V, subunit A"/>
    <property type="match status" value="1"/>
</dbReference>
<comment type="caution">
    <text evidence="2">The sequence shown here is derived from an EMBL/GenBank/DDBJ whole genome shotgun (WGS) entry which is preliminary data.</text>
</comment>
<name>A0AAE8N290_9PEZI</name>
<dbReference type="EMBL" id="ONZQ02000009">
    <property type="protein sequence ID" value="SPO04083.1"/>
    <property type="molecule type" value="Genomic_DNA"/>
</dbReference>
<reference evidence="2" key="1">
    <citation type="submission" date="2018-03" db="EMBL/GenBank/DDBJ databases">
        <authorList>
            <person name="Guldener U."/>
        </authorList>
    </citation>
    <scope>NUCLEOTIDE SEQUENCE</scope>
</reference>
<gene>
    <name evidence="2" type="ORF">DNG_06766</name>
</gene>
<keyword evidence="3" id="KW-1185">Reference proteome</keyword>
<evidence type="ECO:0000256" key="1">
    <source>
        <dbReference type="SAM" id="MobiDB-lite"/>
    </source>
</evidence>
<organism evidence="2 3">
    <name type="scientific">Cephalotrichum gorgonifer</name>
    <dbReference type="NCBI Taxonomy" id="2041049"/>
    <lineage>
        <taxon>Eukaryota</taxon>
        <taxon>Fungi</taxon>
        <taxon>Dikarya</taxon>
        <taxon>Ascomycota</taxon>
        <taxon>Pezizomycotina</taxon>
        <taxon>Sordariomycetes</taxon>
        <taxon>Hypocreomycetidae</taxon>
        <taxon>Microascales</taxon>
        <taxon>Microascaceae</taxon>
        <taxon>Cephalotrichum</taxon>
    </lineage>
</organism>
<proteinExistence type="predicted"/>
<feature type="region of interest" description="Disordered" evidence="1">
    <location>
        <begin position="1"/>
        <end position="31"/>
    </location>
</feature>
<evidence type="ECO:0000313" key="3">
    <source>
        <dbReference type="Proteomes" id="UP001187682"/>
    </source>
</evidence>
<protein>
    <submittedName>
        <fullName evidence="2">Uncharacterized protein</fullName>
    </submittedName>
</protein>
<evidence type="ECO:0000313" key="2">
    <source>
        <dbReference type="EMBL" id="SPO04083.1"/>
    </source>
</evidence>
<sequence length="94" mass="10028">MNDEMDAGRSRGDEQPEALMKHDSETDIGPAVRSLVGKELCDGETTETTFAKDDLPPGTRIIHAPGGWANAEHAPSRLTVIVGDDGKVTHVFTG</sequence>
<accession>A0AAE8N290</accession>
<feature type="compositionally biased region" description="Basic and acidic residues" evidence="1">
    <location>
        <begin position="1"/>
        <end position="25"/>
    </location>
</feature>
<dbReference type="AlphaFoldDB" id="A0AAE8N290"/>